<evidence type="ECO:0000313" key="1">
    <source>
        <dbReference type="EMBL" id="GBN18607.1"/>
    </source>
</evidence>
<proteinExistence type="predicted"/>
<gene>
    <name evidence="1" type="ORF">AVEN_164129_1</name>
</gene>
<name>A0A4Y2LYV3_ARAVE</name>
<dbReference type="AlphaFoldDB" id="A0A4Y2LYV3"/>
<dbReference type="Proteomes" id="UP000499080">
    <property type="component" value="Unassembled WGS sequence"/>
</dbReference>
<dbReference type="EMBL" id="BGPR01006394">
    <property type="protein sequence ID" value="GBN18607.1"/>
    <property type="molecule type" value="Genomic_DNA"/>
</dbReference>
<keyword evidence="2" id="KW-1185">Reference proteome</keyword>
<comment type="caution">
    <text evidence="1">The sequence shown here is derived from an EMBL/GenBank/DDBJ whole genome shotgun (WGS) entry which is preliminary data.</text>
</comment>
<reference evidence="1 2" key="1">
    <citation type="journal article" date="2019" name="Sci. Rep.">
        <title>Orb-weaving spider Araneus ventricosus genome elucidates the spidroin gene catalogue.</title>
        <authorList>
            <person name="Kono N."/>
            <person name="Nakamura H."/>
            <person name="Ohtoshi R."/>
            <person name="Moran D.A.P."/>
            <person name="Shinohara A."/>
            <person name="Yoshida Y."/>
            <person name="Fujiwara M."/>
            <person name="Mori M."/>
            <person name="Tomita M."/>
            <person name="Arakawa K."/>
        </authorList>
    </citation>
    <scope>NUCLEOTIDE SEQUENCE [LARGE SCALE GENOMIC DNA]</scope>
</reference>
<sequence>MLSFLTGTPAGMCPAQLPAHTYLVSLASTISEAGLRFRRPLDTQSRISAIPILPNLIETEKRNRGLFPFFRSDLLYSPIDLLNTESGHSLRCSLHFVRSHPGRRGLVCVI</sequence>
<evidence type="ECO:0000313" key="2">
    <source>
        <dbReference type="Proteomes" id="UP000499080"/>
    </source>
</evidence>
<accession>A0A4Y2LYV3</accession>
<protein>
    <submittedName>
        <fullName evidence="1">Uncharacterized protein</fullName>
    </submittedName>
</protein>
<organism evidence="1 2">
    <name type="scientific">Araneus ventricosus</name>
    <name type="common">Orbweaver spider</name>
    <name type="synonym">Epeira ventricosa</name>
    <dbReference type="NCBI Taxonomy" id="182803"/>
    <lineage>
        <taxon>Eukaryota</taxon>
        <taxon>Metazoa</taxon>
        <taxon>Ecdysozoa</taxon>
        <taxon>Arthropoda</taxon>
        <taxon>Chelicerata</taxon>
        <taxon>Arachnida</taxon>
        <taxon>Araneae</taxon>
        <taxon>Araneomorphae</taxon>
        <taxon>Entelegynae</taxon>
        <taxon>Araneoidea</taxon>
        <taxon>Araneidae</taxon>
        <taxon>Araneus</taxon>
    </lineage>
</organism>